<evidence type="ECO:0000313" key="1">
    <source>
        <dbReference type="EMBL" id="NXY87884.1"/>
    </source>
</evidence>
<reference evidence="1 2" key="1">
    <citation type="submission" date="2020-02" db="EMBL/GenBank/DDBJ databases">
        <title>Bird 10,000 Genomes (B10K) Project - Family phase.</title>
        <authorList>
            <person name="Zhang G."/>
        </authorList>
    </citation>
    <scope>NUCLEOTIDE SEQUENCE [LARGE SCALE GENOMIC DNA]</scope>
    <source>
        <strain evidence="1">B10K-DU-013-51</strain>
        <tissue evidence="1">Mixed tissue sample</tissue>
    </source>
</reference>
<proteinExistence type="predicted"/>
<evidence type="ECO:0000313" key="2">
    <source>
        <dbReference type="Proteomes" id="UP000586704"/>
    </source>
</evidence>
<keyword evidence="2" id="KW-1185">Reference proteome</keyword>
<dbReference type="AlphaFoldDB" id="A0A7L4NI84"/>
<comment type="caution">
    <text evidence="1">The sequence shown here is derived from an EMBL/GenBank/DDBJ whole genome shotgun (WGS) entry which is preliminary data.</text>
</comment>
<feature type="non-terminal residue" evidence="1">
    <location>
        <position position="1"/>
    </location>
</feature>
<accession>A0A7L4NI84</accession>
<dbReference type="Gene3D" id="3.30.540.10">
    <property type="entry name" value="Fructose-1,6-Bisphosphatase, subunit A, domain 1"/>
    <property type="match status" value="1"/>
</dbReference>
<dbReference type="OrthoDB" id="9977309at2759"/>
<dbReference type="SUPFAM" id="SSF56655">
    <property type="entry name" value="Carbohydrate phosphatase"/>
    <property type="match status" value="1"/>
</dbReference>
<gene>
    <name evidence="1" type="primary">Inpp1</name>
    <name evidence="1" type="ORF">CEYCYA_R12427</name>
</gene>
<protein>
    <submittedName>
        <fullName evidence="1">INPP phosphatase</fullName>
    </submittedName>
</protein>
<organism evidence="1 2">
    <name type="scientific">Ceyx cyanopectus</name>
    <name type="common">Indigo-banded kingfisher</name>
    <dbReference type="NCBI Taxonomy" id="390723"/>
    <lineage>
        <taxon>Eukaryota</taxon>
        <taxon>Metazoa</taxon>
        <taxon>Chordata</taxon>
        <taxon>Craniata</taxon>
        <taxon>Vertebrata</taxon>
        <taxon>Euteleostomi</taxon>
        <taxon>Archelosauria</taxon>
        <taxon>Archosauria</taxon>
        <taxon>Dinosauria</taxon>
        <taxon>Saurischia</taxon>
        <taxon>Theropoda</taxon>
        <taxon>Coelurosauria</taxon>
        <taxon>Aves</taxon>
        <taxon>Neognathae</taxon>
        <taxon>Neoaves</taxon>
        <taxon>Telluraves</taxon>
        <taxon>Coraciimorphae</taxon>
        <taxon>Coraciiformes</taxon>
        <taxon>Alcedinidae</taxon>
        <taxon>Ceyx</taxon>
    </lineage>
</organism>
<feature type="non-terminal residue" evidence="1">
    <location>
        <position position="92"/>
    </location>
</feature>
<sequence>GLLGTPSPTAAAAPTDSTNEYIGGREDVAAVDGIAPAGLCSALVLVGAYDRHTGCPVLGVINEPFFRRDPLTHRYRGTPRGGHGWIVAAWLP</sequence>
<name>A0A7L4NI84_9AVES</name>
<dbReference type="EMBL" id="VYZU01059217">
    <property type="protein sequence ID" value="NXY87884.1"/>
    <property type="molecule type" value="Genomic_DNA"/>
</dbReference>
<dbReference type="Proteomes" id="UP000586704">
    <property type="component" value="Unassembled WGS sequence"/>
</dbReference>